<sequence>MSAKEKKKPIRTIVQQMSKKELEEFLIEAVKKDRHLGELLRLFADPPEDETESSRKLIQMRIKKAGDRFNFIPRGRAREALSGAREVMETAISHLERRKYVQAAELVLVVIEELTDVLQHMDDSDGDPVEVVYQGFNIIEHIVNENLSGEVQQVLFQKVMATAVQKRFSGMKEWRNALLFYLVPLTIGSPERKKNLYQVLMQLKKGPGKGSSEKYSHMDLLRIESVLIKVHEGKEAYTRFLWKHKEENIEFLYEILDEKITQGKGKEALQLIEQSKKPDLPAGYLAELQKFQLHIYNLHGETGKERSLLKKLILQNQHWVYSDNFYFEQLKKTYSKREWPAAREQLLSELTPCSHTYLEICKEEKETDRLLECCKEKPQLIEVFSDLLKFKYAEEVKALFETYILKEAARANTRSNYKKICYRLRGSLEANGAAHTKKLIQKLEQAYPNKPAFMDELNKLKQRI</sequence>
<reference evidence="2" key="1">
    <citation type="submission" date="2016-10" db="EMBL/GenBank/DDBJ databases">
        <authorList>
            <person name="Varghese N."/>
            <person name="Submissions S."/>
        </authorList>
    </citation>
    <scope>NUCLEOTIDE SEQUENCE [LARGE SCALE GENOMIC DNA]</scope>
    <source>
        <strain evidence="2">CGMCC 1.10369</strain>
    </source>
</reference>
<evidence type="ECO:0000313" key="2">
    <source>
        <dbReference type="Proteomes" id="UP000198778"/>
    </source>
</evidence>
<evidence type="ECO:0000313" key="1">
    <source>
        <dbReference type="EMBL" id="SDN77443.1"/>
    </source>
</evidence>
<dbReference type="AlphaFoldDB" id="A0A1H0E563"/>
<name>A0A1H0E563_9BACI</name>
<gene>
    <name evidence="1" type="ORF">SAMN04488053_103207</name>
</gene>
<dbReference type="OrthoDB" id="26424at2"/>
<protein>
    <submittedName>
        <fullName evidence="1">Uncharacterized protein</fullName>
    </submittedName>
</protein>
<dbReference type="RefSeq" id="WP_090842199.1">
    <property type="nucleotide sequence ID" value="NZ_FNIL01000003.1"/>
</dbReference>
<dbReference type="Proteomes" id="UP000198778">
    <property type="component" value="Unassembled WGS sequence"/>
</dbReference>
<organism evidence="1 2">
    <name type="scientific">Alkalicoccus daliensis</name>
    <dbReference type="NCBI Taxonomy" id="745820"/>
    <lineage>
        <taxon>Bacteria</taxon>
        <taxon>Bacillati</taxon>
        <taxon>Bacillota</taxon>
        <taxon>Bacilli</taxon>
        <taxon>Bacillales</taxon>
        <taxon>Bacillaceae</taxon>
        <taxon>Alkalicoccus</taxon>
    </lineage>
</organism>
<proteinExistence type="predicted"/>
<dbReference type="EMBL" id="FNIL01000003">
    <property type="protein sequence ID" value="SDN77443.1"/>
    <property type="molecule type" value="Genomic_DNA"/>
</dbReference>
<accession>A0A1H0E563</accession>
<keyword evidence="2" id="KW-1185">Reference proteome</keyword>